<keyword evidence="3" id="KW-0808">Transferase</keyword>
<dbReference type="GO" id="GO:0004672">
    <property type="term" value="F:protein kinase activity"/>
    <property type="evidence" value="ECO:0007669"/>
    <property type="project" value="InterPro"/>
</dbReference>
<gene>
    <name evidence="3" type="ORF">SS50377_11173</name>
    <name evidence="4" type="ORF">SS50377_23579</name>
</gene>
<evidence type="ECO:0000313" key="3">
    <source>
        <dbReference type="EMBL" id="EST48562.1"/>
    </source>
</evidence>
<organism evidence="3">
    <name type="scientific">Spironucleus salmonicida</name>
    <dbReference type="NCBI Taxonomy" id="348837"/>
    <lineage>
        <taxon>Eukaryota</taxon>
        <taxon>Metamonada</taxon>
        <taxon>Diplomonadida</taxon>
        <taxon>Hexamitidae</taxon>
        <taxon>Hexamitinae</taxon>
        <taxon>Spironucleus</taxon>
    </lineage>
</organism>
<dbReference type="AlphaFoldDB" id="V6LV92"/>
<feature type="compositionally biased region" description="Polar residues" evidence="1">
    <location>
        <begin position="561"/>
        <end position="581"/>
    </location>
</feature>
<evidence type="ECO:0000313" key="4">
    <source>
        <dbReference type="EMBL" id="KAH0573644.1"/>
    </source>
</evidence>
<name>V6LV92_9EUKA</name>
<dbReference type="Gene3D" id="1.10.510.10">
    <property type="entry name" value="Transferase(Phosphotransferase) domain 1"/>
    <property type="match status" value="1"/>
</dbReference>
<dbReference type="EMBL" id="KI545981">
    <property type="protein sequence ID" value="EST48562.1"/>
    <property type="molecule type" value="Genomic_DNA"/>
</dbReference>
<dbReference type="Pfam" id="PF00069">
    <property type="entry name" value="Pkinase"/>
    <property type="match status" value="1"/>
</dbReference>
<dbReference type="Proteomes" id="UP000018208">
    <property type="component" value="Unassembled WGS sequence"/>
</dbReference>
<dbReference type="EMBL" id="AUWU02000004">
    <property type="protein sequence ID" value="KAH0573644.1"/>
    <property type="molecule type" value="Genomic_DNA"/>
</dbReference>
<dbReference type="InterPro" id="IPR011009">
    <property type="entry name" value="Kinase-like_dom_sf"/>
</dbReference>
<dbReference type="OrthoDB" id="2186239at2759"/>
<dbReference type="GO" id="GO:0005524">
    <property type="term" value="F:ATP binding"/>
    <property type="evidence" value="ECO:0007669"/>
    <property type="project" value="InterPro"/>
</dbReference>
<feature type="region of interest" description="Disordered" evidence="1">
    <location>
        <begin position="561"/>
        <end position="593"/>
    </location>
</feature>
<keyword evidence="3" id="KW-0418">Kinase</keyword>
<keyword evidence="5" id="KW-1185">Reference proteome</keyword>
<sequence length="593" mass="68513">MSEEEDNSCAIVFTNTANFETVKEKAYLNQYRLDRYLQSGAEASVFMATDVHSMEPQQYAILSMKNDIQCQKRIDIHKEINGTPNIVFLKEVITPDTIDTSRLTEKFAKEYADILQKDRIFLVTSYFEGSDCFTFLKQQRPNVILRVFRNICEAVVNIHEQCIFHFDLKPDNILLSRTGEVCLIDFGAAQVCDSQHINIIDPLISEQVPTTVVFMKTPKFAPIFATDCVIAEKFDVYSLGCILYLVLTRDYCPGEIQRHGKTTLKLNANFGPLITDLLNGMLEIDQSLRYSMDNVLNHIVFEQNSMFPPLIQLRSFHTRILMDLRDYIVQTEIAKSVIRPRSVCKSRGLIKFMSTKESIRDDQGFLYEEKSIRQDIIPMNYKYFVSQQCRMQGEIQDCLGPEKHLRFRRYLRIMQRLDQFICYLQIYREFLQNQSVMPSLSGMKHEYLYGKGSVFNRTSTYLQQEFHRQTQDDEASYRPSHAEFTVDYENSSGNVKRKRWLNDKQEQPQSLNMQISVQPGIRDSQSEFLGAIPPPLAGGLGWDDDIFGNQNDVVNIEMSSSNANQARKSTLGRRSTVNRNGLGSMFKRDSVLK</sequence>
<evidence type="ECO:0000313" key="5">
    <source>
        <dbReference type="Proteomes" id="UP000018208"/>
    </source>
</evidence>
<reference evidence="3 4" key="1">
    <citation type="journal article" date="2014" name="PLoS Genet.">
        <title>The Genome of Spironucleus salmonicida Highlights a Fish Pathogen Adapted to Fluctuating Environments.</title>
        <authorList>
            <person name="Xu F."/>
            <person name="Jerlstrom-Hultqvist J."/>
            <person name="Einarsson E."/>
            <person name="Astvaldsson A."/>
            <person name="Svard S.G."/>
            <person name="Andersson J.O."/>
        </authorList>
    </citation>
    <scope>NUCLEOTIDE SEQUENCE</scope>
    <source>
        <strain evidence="4">ATCC 50377</strain>
    </source>
</reference>
<dbReference type="InterPro" id="IPR008271">
    <property type="entry name" value="Ser/Thr_kinase_AS"/>
</dbReference>
<dbReference type="PANTHER" id="PTHR44167:SF24">
    <property type="entry name" value="SERINE_THREONINE-PROTEIN KINASE CHK2"/>
    <property type="match status" value="1"/>
</dbReference>
<evidence type="ECO:0000256" key="1">
    <source>
        <dbReference type="SAM" id="MobiDB-lite"/>
    </source>
</evidence>
<dbReference type="PROSITE" id="PS00108">
    <property type="entry name" value="PROTEIN_KINASE_ST"/>
    <property type="match status" value="1"/>
</dbReference>
<feature type="domain" description="Protein kinase" evidence="2">
    <location>
        <begin position="31"/>
        <end position="301"/>
    </location>
</feature>
<proteinExistence type="predicted"/>
<dbReference type="PANTHER" id="PTHR44167">
    <property type="entry name" value="OVARIAN-SPECIFIC SERINE/THREONINE-PROTEIN KINASE LOK-RELATED"/>
    <property type="match status" value="1"/>
</dbReference>
<reference evidence="4" key="2">
    <citation type="submission" date="2020-12" db="EMBL/GenBank/DDBJ databases">
        <title>New Spironucleus salmonicida genome in near-complete chromosomes.</title>
        <authorList>
            <person name="Xu F."/>
            <person name="Kurt Z."/>
            <person name="Jimenez-Gonzalez A."/>
            <person name="Astvaldsson A."/>
            <person name="Andersson J.O."/>
            <person name="Svard S.G."/>
        </authorList>
    </citation>
    <scope>NUCLEOTIDE SEQUENCE</scope>
    <source>
        <strain evidence="4">ATCC 50377</strain>
    </source>
</reference>
<dbReference type="InterPro" id="IPR000719">
    <property type="entry name" value="Prot_kinase_dom"/>
</dbReference>
<dbReference type="SMART" id="SM00220">
    <property type="entry name" value="S_TKc"/>
    <property type="match status" value="1"/>
</dbReference>
<dbReference type="PROSITE" id="PS50011">
    <property type="entry name" value="PROTEIN_KINASE_DOM"/>
    <property type="match status" value="1"/>
</dbReference>
<protein>
    <submittedName>
        <fullName evidence="3">Kinase, CAMK CAMKL</fullName>
    </submittedName>
</protein>
<dbReference type="VEuPathDB" id="GiardiaDB:SS50377_23579"/>
<evidence type="ECO:0000259" key="2">
    <source>
        <dbReference type="PROSITE" id="PS50011"/>
    </source>
</evidence>
<accession>V6LV92</accession>
<dbReference type="SUPFAM" id="SSF56112">
    <property type="entry name" value="Protein kinase-like (PK-like)"/>
    <property type="match status" value="1"/>
</dbReference>